<dbReference type="AlphaFoldDB" id="A0AAD0V8T8"/>
<dbReference type="GeneID" id="39474006"/>
<dbReference type="Gene3D" id="3.30.470.20">
    <property type="entry name" value="ATP-grasp fold, B domain"/>
    <property type="match status" value="1"/>
</dbReference>
<organism evidence="1 2">
    <name type="scientific">Pseudomonas amygdali pv. lachrymans str. M301315</name>
    <dbReference type="NCBI Taxonomy" id="629260"/>
    <lineage>
        <taxon>Bacteria</taxon>
        <taxon>Pseudomonadati</taxon>
        <taxon>Pseudomonadota</taxon>
        <taxon>Gammaproteobacteria</taxon>
        <taxon>Pseudomonadales</taxon>
        <taxon>Pseudomonadaceae</taxon>
        <taxon>Pseudomonas</taxon>
        <taxon>Pseudomonas amygdali</taxon>
    </lineage>
</organism>
<name>A0AAD0V8T8_PSEAV</name>
<sequence>MKILITGARSYVAYYWGLALKGKHEVLYCDSLVHPYCRYAPFAKQYFKVSPPAQDLEGFKADIMQIVLEQGVDMVIPTCEEVFYLSSFAGALDCEVFCPDHQLLADLHHKHHVFGQLPENTEIKIPETRPVFNVSDVMRLDSTILKPAFSRFGSKVIMNPGSDDLSAIDGTQPWVQQAKLEGRALCSYAVAVNGKMVAHSCYHARYSIENSAALALAPVQYAQIEEFSKEFIEQHQYHGQVAFDFIEDEVRGGIYVIECNPRGTSGIHLMNLQDLQAAVFEEGPQARIHQRLMAFKPILNWYNLIGKLGGGYKATLKEDLIDCMDILAPEGQGSVSRRRWLLMLEMGWRMVRHRMSLAESTTYDIEWNGQSLTWVSEEPMQFQKIGKQADGSEGYLYGRQGGAQGHFIIKPPFARVEILKTAEGDFGAKEAKRLARLIVDQMPKSDSTLLGGQCHG</sequence>
<gene>
    <name evidence="1" type="ORF">PLA107_031195</name>
</gene>
<reference evidence="1 2" key="1">
    <citation type="journal article" date="2011" name="PLoS Pathog.">
        <title>Dynamic evolution of pathogenicity revealed by sequencing and comparative genomics of 19 Pseudomonas syringae isolates.</title>
        <authorList>
            <person name="Baltrus D.A."/>
            <person name="Nishimura M.T."/>
            <person name="Romanchuk A."/>
            <person name="Chang J.H."/>
            <person name="Mukhtar M.S."/>
            <person name="Cherkis K."/>
            <person name="Roach J."/>
            <person name="Grant S.R."/>
            <person name="Jones C.D."/>
            <person name="Dangl J.L."/>
        </authorList>
    </citation>
    <scope>NUCLEOTIDE SEQUENCE [LARGE SCALE GENOMIC DNA]</scope>
    <source>
        <strain evidence="1 2">M301315</strain>
    </source>
</reference>
<evidence type="ECO:0000313" key="2">
    <source>
        <dbReference type="Proteomes" id="UP000006426"/>
    </source>
</evidence>
<dbReference type="RefSeq" id="WP_005742061.1">
    <property type="nucleotide sequence ID" value="NZ_CP031226.1"/>
</dbReference>
<proteinExistence type="predicted"/>
<evidence type="ECO:0000313" key="1">
    <source>
        <dbReference type="EMBL" id="AXH59690.1"/>
    </source>
</evidence>
<dbReference type="Proteomes" id="UP000006426">
    <property type="component" value="Plasmid pmppla107"/>
</dbReference>
<dbReference type="SUPFAM" id="SSF56059">
    <property type="entry name" value="Glutathione synthetase ATP-binding domain-like"/>
    <property type="match status" value="1"/>
</dbReference>
<dbReference type="EMBL" id="CP031226">
    <property type="protein sequence ID" value="AXH59690.1"/>
    <property type="molecule type" value="Genomic_DNA"/>
</dbReference>
<dbReference type="Gene3D" id="3.40.50.20">
    <property type="match status" value="1"/>
</dbReference>
<keyword evidence="1" id="KW-0614">Plasmid</keyword>
<geneLocation type="plasmid" evidence="2">
    <name>pmppla107</name>
</geneLocation>
<protein>
    <recommendedName>
        <fullName evidence="3">ATP-grasp domain-containing protein</fullName>
    </recommendedName>
</protein>
<accession>A0AAD0V8T8</accession>
<evidence type="ECO:0008006" key="3">
    <source>
        <dbReference type="Google" id="ProtNLM"/>
    </source>
</evidence>